<keyword evidence="2" id="KW-1003">Cell membrane</keyword>
<dbReference type="PANTHER" id="PTHR43023">
    <property type="entry name" value="PROTEIN TRIGALACTOSYLDIACYLGLYCEROL 3, CHLOROPLASTIC"/>
    <property type="match status" value="1"/>
</dbReference>
<evidence type="ECO:0000256" key="3">
    <source>
        <dbReference type="ARBA" id="ARBA00022741"/>
    </source>
</evidence>
<proteinExistence type="predicted"/>
<dbReference type="SMART" id="SM00382">
    <property type="entry name" value="AAA"/>
    <property type="match status" value="1"/>
</dbReference>
<protein>
    <submittedName>
        <fullName evidence="6">Toluene transporter subunit: ATP-binding component of ABC superfamily</fullName>
    </submittedName>
</protein>
<evidence type="ECO:0000313" key="7">
    <source>
        <dbReference type="Proteomes" id="UP000742786"/>
    </source>
</evidence>
<keyword evidence="7" id="KW-1185">Reference proteome</keyword>
<accession>A0A916N1N0</accession>
<dbReference type="InterPro" id="IPR003593">
    <property type="entry name" value="AAA+_ATPase"/>
</dbReference>
<dbReference type="EMBL" id="CAJQUM010000001">
    <property type="protein sequence ID" value="CAG4882862.1"/>
    <property type="molecule type" value="Genomic_DNA"/>
</dbReference>
<reference evidence="6" key="1">
    <citation type="submission" date="2021-04" db="EMBL/GenBank/DDBJ databases">
        <authorList>
            <person name="Hornung B."/>
        </authorList>
    </citation>
    <scope>NUCLEOTIDE SEQUENCE</scope>
    <source>
        <strain evidence="6">G5G6</strain>
    </source>
</reference>
<evidence type="ECO:0000256" key="2">
    <source>
        <dbReference type="ARBA" id="ARBA00022475"/>
    </source>
</evidence>
<dbReference type="Pfam" id="PF00005">
    <property type="entry name" value="ABC_tran"/>
    <property type="match status" value="1"/>
</dbReference>
<gene>
    <name evidence="6" type="primary">yrbF</name>
    <name evidence="6" type="ORF">GTOL_10744</name>
</gene>
<dbReference type="InterPro" id="IPR003439">
    <property type="entry name" value="ABC_transporter-like_ATP-bd"/>
</dbReference>
<feature type="domain" description="ABC transporter" evidence="5">
    <location>
        <begin position="6"/>
        <end position="242"/>
    </location>
</feature>
<dbReference type="Proteomes" id="UP000742786">
    <property type="component" value="Unassembled WGS sequence"/>
</dbReference>
<dbReference type="AlphaFoldDB" id="A0A916N1N0"/>
<dbReference type="CDD" id="cd03261">
    <property type="entry name" value="ABC_Org_Solvent_Resistant"/>
    <property type="match status" value="1"/>
</dbReference>
<dbReference type="SUPFAM" id="SSF52540">
    <property type="entry name" value="P-loop containing nucleoside triphosphate hydrolases"/>
    <property type="match status" value="1"/>
</dbReference>
<dbReference type="PANTHER" id="PTHR43023:SF6">
    <property type="entry name" value="INTERMEMBRANE PHOSPHOLIPID TRANSPORT SYSTEM ATP-BINDING PROTEIN MLAF"/>
    <property type="match status" value="1"/>
</dbReference>
<dbReference type="PROSITE" id="PS00211">
    <property type="entry name" value="ABC_TRANSPORTER_1"/>
    <property type="match status" value="1"/>
</dbReference>
<evidence type="ECO:0000256" key="1">
    <source>
        <dbReference type="ARBA" id="ARBA00022448"/>
    </source>
</evidence>
<keyword evidence="3" id="KW-0547">Nucleotide-binding</keyword>
<evidence type="ECO:0000259" key="5">
    <source>
        <dbReference type="PROSITE" id="PS50893"/>
    </source>
</evidence>
<evidence type="ECO:0000256" key="4">
    <source>
        <dbReference type="ARBA" id="ARBA00022840"/>
    </source>
</evidence>
<dbReference type="PROSITE" id="PS50893">
    <property type="entry name" value="ABC_TRANSPORTER_2"/>
    <property type="match status" value="1"/>
</dbReference>
<name>A0A916N1N0_9PROT</name>
<dbReference type="RefSeq" id="WP_220634891.1">
    <property type="nucleotide sequence ID" value="NZ_CAJQUM010000001.1"/>
</dbReference>
<keyword evidence="2" id="KW-0472">Membrane</keyword>
<keyword evidence="4 6" id="KW-0067">ATP-binding</keyword>
<organism evidence="6 7">
    <name type="scientific">Georgfuchsia toluolica</name>
    <dbReference type="NCBI Taxonomy" id="424218"/>
    <lineage>
        <taxon>Bacteria</taxon>
        <taxon>Pseudomonadati</taxon>
        <taxon>Pseudomonadota</taxon>
        <taxon>Betaproteobacteria</taxon>
        <taxon>Nitrosomonadales</taxon>
        <taxon>Sterolibacteriaceae</taxon>
        <taxon>Georgfuchsia</taxon>
    </lineage>
</organism>
<dbReference type="GO" id="GO:0005524">
    <property type="term" value="F:ATP binding"/>
    <property type="evidence" value="ECO:0007669"/>
    <property type="project" value="UniProtKB-KW"/>
</dbReference>
<evidence type="ECO:0000313" key="6">
    <source>
        <dbReference type="EMBL" id="CAG4882862.1"/>
    </source>
</evidence>
<comment type="caution">
    <text evidence="6">The sequence shown here is derived from an EMBL/GenBank/DDBJ whole genome shotgun (WGS) entry which is preliminary data.</text>
</comment>
<sequence length="268" mass="28906">MQDNIVEVSDVHFAFGDTKVLQGINLNIPRGKVVAILGASGCGKSTLLRMLGAQQRPDRGVVKVMGETISAMHGDALYTLRKKIGMMLQKGGLFSDMSVFDNIAFPMREHTDLPEELIHDLVLMKLHSVGLRGAHALMPGELSGGMARRVALARAIALDPDLLMYDEPFAGLDPISLNVIASLIRRLNDALGLTSIVVTYDVSESIKVVDYLYFISGGKVVAEGPTEEIKTSDDPFVRQFLDAKADGPVAFHYPGKPIAESLSIAATS</sequence>
<dbReference type="Gene3D" id="3.40.50.300">
    <property type="entry name" value="P-loop containing nucleotide triphosphate hydrolases"/>
    <property type="match status" value="1"/>
</dbReference>
<dbReference type="GO" id="GO:0016887">
    <property type="term" value="F:ATP hydrolysis activity"/>
    <property type="evidence" value="ECO:0007669"/>
    <property type="project" value="InterPro"/>
</dbReference>
<dbReference type="InterPro" id="IPR027417">
    <property type="entry name" value="P-loop_NTPase"/>
</dbReference>
<dbReference type="InterPro" id="IPR017871">
    <property type="entry name" value="ABC_transporter-like_CS"/>
</dbReference>
<keyword evidence="1" id="KW-0813">Transport</keyword>